<organism evidence="1">
    <name type="scientific">Leptospira borgpetersenii serovar Ballum</name>
    <dbReference type="NCBI Taxonomy" id="280505"/>
    <lineage>
        <taxon>Bacteria</taxon>
        <taxon>Pseudomonadati</taxon>
        <taxon>Spirochaetota</taxon>
        <taxon>Spirochaetia</taxon>
        <taxon>Leptospirales</taxon>
        <taxon>Leptospiraceae</taxon>
        <taxon>Leptospira</taxon>
    </lineage>
</organism>
<accession>A0A0S2IR20</accession>
<evidence type="ECO:0000313" key="1">
    <source>
        <dbReference type="EMBL" id="ALO26106.1"/>
    </source>
</evidence>
<sequence length="37" mass="4282">MISLLQERLGGQKKGARRLPFSEKKEFCSKINLRLCC</sequence>
<dbReference type="Proteomes" id="UP000058857">
    <property type="component" value="Chromosome 1"/>
</dbReference>
<proteinExistence type="predicted"/>
<name>A0A0S2IR20_LEPBO</name>
<gene>
    <name evidence="1" type="ORF">LBBP_01827</name>
</gene>
<dbReference type="AlphaFoldDB" id="A0A0S2IR20"/>
<reference evidence="1 2" key="1">
    <citation type="journal article" date="2015" name="PLoS Negl. Trop. Dis.">
        <title>Distribution of Plasmids in Distinct Leptospira Pathogenic Species.</title>
        <authorList>
            <person name="Wang Y."/>
            <person name="Zhuang X."/>
            <person name="Zhong Y."/>
            <person name="Zhang C."/>
            <person name="Zhang Y."/>
            <person name="Zeng L."/>
            <person name="Zhu Y."/>
            <person name="He P."/>
            <person name="Dong K."/>
            <person name="Pal U."/>
            <person name="Guo X."/>
            <person name="Qin J."/>
        </authorList>
    </citation>
    <scope>NUCLEOTIDE SEQUENCE [LARGE SCALE GENOMIC DNA]</scope>
    <source>
        <strain evidence="1 2">56604</strain>
    </source>
</reference>
<dbReference type="EMBL" id="CP012029">
    <property type="protein sequence ID" value="ALO26106.1"/>
    <property type="molecule type" value="Genomic_DNA"/>
</dbReference>
<protein>
    <submittedName>
        <fullName evidence="1">Uncharacterized protein</fullName>
    </submittedName>
</protein>
<evidence type="ECO:0000313" key="2">
    <source>
        <dbReference type="Proteomes" id="UP000058857"/>
    </source>
</evidence>